<evidence type="ECO:0000313" key="5">
    <source>
        <dbReference type="Proteomes" id="UP000233534"/>
    </source>
</evidence>
<dbReference type="CDD" id="cd07341">
    <property type="entry name" value="M56_BlaR1_MecR1_like"/>
    <property type="match status" value="1"/>
</dbReference>
<feature type="compositionally biased region" description="Polar residues" evidence="1">
    <location>
        <begin position="122"/>
        <end position="132"/>
    </location>
</feature>
<evidence type="ECO:0000259" key="3">
    <source>
        <dbReference type="Pfam" id="PF05569"/>
    </source>
</evidence>
<dbReference type="Proteomes" id="UP000233534">
    <property type="component" value="Chromosome"/>
</dbReference>
<gene>
    <name evidence="4" type="primary">blaR1</name>
    <name evidence="4" type="ORF">HVS_03020</name>
</gene>
<feature type="transmembrane region" description="Helical" evidence="2">
    <location>
        <begin position="149"/>
        <end position="172"/>
    </location>
</feature>
<dbReference type="OrthoDB" id="9770467at2"/>
<keyword evidence="5" id="KW-1185">Reference proteome</keyword>
<sequence>MVEMLFQTIVEITLTVSVIIVLLLVFSKLLDKNYTAKWRYWVWLVLTIRLLIPFNISLPDAPIQLYQSETTKTINSVNHHQSVRLSIEEDKEIEGRSYEIEGRPDKNTIDENSESSGDKNYTENSPVFSNNETTHHKVPVPDGFNTIKILSIVWILGGILFLSYHLIIYFSYRRKIKFSSWHATNEELLDTYRRVLEDMDVNKNVPIMMCNAIKSPMVLGFWNPILLLPDIDFTKEHLQMILRHEVIHIKRRDILYKTVILFARAAHWFNPLVHIMSVEANKDIELSCDAAVVENQNVDYRKDYSEAILMSVYKGNRRKTVFSTYFGGGKKMLEKRFAILFDLRKKKKGIISLILVVLLLGIMGLCISCNETTGERDDNFIEQEIKEAVMDYYQKRLAYREGYEAVQRDNYIIVTDLNLSSNNVREFEVTIYKIKAFGDKYLVLAKCYDGEGHPQSELHLLQKTDDRYTVSKTVFGDIPMSMAFVINSVVYKNNTILFGVLGDRTWLPGTDESKEVSFDYIITEFENGESIKETVTGDKGYIIVLEGVSDVKDMKLYNSEGELQTSLEDLDKYGSRGRDSEFSSVESFTKK</sequence>
<proteinExistence type="predicted"/>
<reference evidence="4 5" key="1">
    <citation type="submission" date="2017-12" db="EMBL/GenBank/DDBJ databases">
        <title>Complete genome sequence of Herbivorax saccincola GGR1, a novel Cellulosome-producing hydrolytic bacterium in a thermophilic biogas plant, established by Illumina and Nanopore MinION sequencing.</title>
        <authorList>
            <person name="Pechtl A."/>
            <person name="Ruckert C."/>
            <person name="Koeck D.E."/>
            <person name="Maus I."/>
            <person name="Winkler A."/>
            <person name="Kalinowski J."/>
            <person name="Puhler A."/>
            <person name="Schwarz W.W."/>
            <person name="Zverlov V.V."/>
            <person name="Schluter A."/>
            <person name="Liebl W."/>
        </authorList>
    </citation>
    <scope>NUCLEOTIDE SEQUENCE [LARGE SCALE GENOMIC DNA]</scope>
    <source>
        <strain evidence="5">SR1</strain>
    </source>
</reference>
<evidence type="ECO:0000313" key="4">
    <source>
        <dbReference type="EMBL" id="AUG56554.1"/>
    </source>
</evidence>
<dbReference type="KEGG" id="hsc:HVS_03020"/>
<organism evidence="4 5">
    <name type="scientific">Acetivibrio saccincola</name>
    <dbReference type="NCBI Taxonomy" id="1677857"/>
    <lineage>
        <taxon>Bacteria</taxon>
        <taxon>Bacillati</taxon>
        <taxon>Bacillota</taxon>
        <taxon>Clostridia</taxon>
        <taxon>Eubacteriales</taxon>
        <taxon>Oscillospiraceae</taxon>
        <taxon>Acetivibrio</taxon>
    </lineage>
</organism>
<feature type="transmembrane region" description="Helical" evidence="2">
    <location>
        <begin position="6"/>
        <end position="26"/>
    </location>
</feature>
<dbReference type="AlphaFoldDB" id="A0A2K9E974"/>
<dbReference type="EMBL" id="CP025197">
    <property type="protein sequence ID" value="AUG56554.1"/>
    <property type="molecule type" value="Genomic_DNA"/>
</dbReference>
<accession>A0A2K9E974</accession>
<feature type="region of interest" description="Disordered" evidence="1">
    <location>
        <begin position="96"/>
        <end position="134"/>
    </location>
</feature>
<dbReference type="PANTHER" id="PTHR34978:SF3">
    <property type="entry name" value="SLR0241 PROTEIN"/>
    <property type="match status" value="1"/>
</dbReference>
<dbReference type="Pfam" id="PF05569">
    <property type="entry name" value="Peptidase_M56"/>
    <property type="match status" value="1"/>
</dbReference>
<feature type="domain" description="Peptidase M56" evidence="3">
    <location>
        <begin position="9"/>
        <end position="340"/>
    </location>
</feature>
<feature type="compositionally biased region" description="Basic and acidic residues" evidence="1">
    <location>
        <begin position="96"/>
        <end position="109"/>
    </location>
</feature>
<dbReference type="InterPro" id="IPR052173">
    <property type="entry name" value="Beta-lactam_resp_regulator"/>
</dbReference>
<evidence type="ECO:0000256" key="1">
    <source>
        <dbReference type="SAM" id="MobiDB-lite"/>
    </source>
</evidence>
<evidence type="ECO:0000256" key="2">
    <source>
        <dbReference type="SAM" id="Phobius"/>
    </source>
</evidence>
<keyword evidence="2" id="KW-0812">Transmembrane</keyword>
<feature type="transmembrane region" description="Helical" evidence="2">
    <location>
        <begin position="349"/>
        <end position="365"/>
    </location>
</feature>
<dbReference type="InterPro" id="IPR008756">
    <property type="entry name" value="Peptidase_M56"/>
</dbReference>
<feature type="compositionally biased region" description="Polar residues" evidence="1">
    <location>
        <begin position="582"/>
        <end position="591"/>
    </location>
</feature>
<keyword evidence="2" id="KW-0472">Membrane</keyword>
<name>A0A2K9E974_9FIRM</name>
<feature type="transmembrane region" description="Helical" evidence="2">
    <location>
        <begin position="38"/>
        <end position="56"/>
    </location>
</feature>
<dbReference type="PANTHER" id="PTHR34978">
    <property type="entry name" value="POSSIBLE SENSOR-TRANSDUCER PROTEIN BLAR"/>
    <property type="match status" value="1"/>
</dbReference>
<protein>
    <submittedName>
        <fullName evidence="4">Regulatory protein BlaR1</fullName>
    </submittedName>
</protein>
<feature type="region of interest" description="Disordered" evidence="1">
    <location>
        <begin position="568"/>
        <end position="591"/>
    </location>
</feature>
<keyword evidence="2" id="KW-1133">Transmembrane helix</keyword>
<feature type="compositionally biased region" description="Basic and acidic residues" evidence="1">
    <location>
        <begin position="569"/>
        <end position="581"/>
    </location>
</feature>